<dbReference type="InterPro" id="IPR013185">
    <property type="entry name" value="Transl_elong_KOW-like"/>
</dbReference>
<dbReference type="SMART" id="SM00841">
    <property type="entry name" value="Elong-fact-P_C"/>
    <property type="match status" value="1"/>
</dbReference>
<dbReference type="InterPro" id="IPR011768">
    <property type="entry name" value="Transl_elongation_fac_P"/>
</dbReference>
<keyword evidence="6" id="KW-0648">Protein biosynthesis</keyword>
<dbReference type="PANTHER" id="PTHR30053">
    <property type="entry name" value="ELONGATION FACTOR P"/>
    <property type="match status" value="1"/>
</dbReference>
<evidence type="ECO:0000256" key="4">
    <source>
        <dbReference type="ARBA" id="ARBA00022490"/>
    </source>
</evidence>
<comment type="subcellular location">
    <subcellularLocation>
        <location evidence="1">Cytoplasm</location>
    </subcellularLocation>
</comment>
<evidence type="ECO:0000256" key="5">
    <source>
        <dbReference type="ARBA" id="ARBA00022768"/>
    </source>
</evidence>
<gene>
    <name evidence="9" type="ORF">METZ01_LOCUS135259</name>
</gene>
<dbReference type="NCBIfam" id="TIGR00038">
    <property type="entry name" value="efp"/>
    <property type="match status" value="1"/>
</dbReference>
<dbReference type="InterPro" id="IPR015365">
    <property type="entry name" value="Elong-fact-P_C"/>
</dbReference>
<dbReference type="AlphaFoldDB" id="A0A381YZG9"/>
<reference evidence="9" key="1">
    <citation type="submission" date="2018-05" db="EMBL/GenBank/DDBJ databases">
        <authorList>
            <person name="Lanie J.A."/>
            <person name="Ng W.-L."/>
            <person name="Kazmierczak K.M."/>
            <person name="Andrzejewski T.M."/>
            <person name="Davidsen T.M."/>
            <person name="Wayne K.J."/>
            <person name="Tettelin H."/>
            <person name="Glass J.I."/>
            <person name="Rusch D."/>
            <person name="Podicherti R."/>
            <person name="Tsui H.-C.T."/>
            <person name="Winkler M.E."/>
        </authorList>
    </citation>
    <scope>NUCLEOTIDE SEQUENCE</scope>
</reference>
<dbReference type="SUPFAM" id="SSF50249">
    <property type="entry name" value="Nucleic acid-binding proteins"/>
    <property type="match status" value="2"/>
</dbReference>
<dbReference type="PIRSF" id="PIRSF005901">
    <property type="entry name" value="EF-P"/>
    <property type="match status" value="1"/>
</dbReference>
<dbReference type="UniPathway" id="UPA00345"/>
<evidence type="ECO:0000313" key="9">
    <source>
        <dbReference type="EMBL" id="SVA82405.1"/>
    </source>
</evidence>
<comment type="pathway">
    <text evidence="2">Protein biosynthesis; polypeptide chain elongation.</text>
</comment>
<dbReference type="CDD" id="cd05794">
    <property type="entry name" value="S1_EF-P_repeat_2"/>
    <property type="match status" value="1"/>
</dbReference>
<dbReference type="FunFam" id="2.30.30.30:FF:000003">
    <property type="entry name" value="Elongation factor P"/>
    <property type="match status" value="1"/>
</dbReference>
<dbReference type="EMBL" id="UINC01019463">
    <property type="protein sequence ID" value="SVA82405.1"/>
    <property type="molecule type" value="Genomic_DNA"/>
</dbReference>
<dbReference type="FunFam" id="2.40.50.140:FF:000004">
    <property type="entry name" value="Elongation factor P"/>
    <property type="match status" value="1"/>
</dbReference>
<dbReference type="InterPro" id="IPR014722">
    <property type="entry name" value="Rib_uL2_dom2"/>
</dbReference>
<dbReference type="PANTHER" id="PTHR30053:SF12">
    <property type="entry name" value="ELONGATION FACTOR P (EF-P) FAMILY PROTEIN"/>
    <property type="match status" value="1"/>
</dbReference>
<dbReference type="Gene3D" id="2.40.50.140">
    <property type="entry name" value="Nucleic acid-binding proteins"/>
    <property type="match status" value="2"/>
</dbReference>
<name>A0A381YZG9_9ZZZZ</name>
<proteinExistence type="inferred from homology"/>
<dbReference type="Pfam" id="PF09285">
    <property type="entry name" value="Elong-fact-P_C"/>
    <property type="match status" value="1"/>
</dbReference>
<organism evidence="9">
    <name type="scientific">marine metagenome</name>
    <dbReference type="NCBI Taxonomy" id="408172"/>
    <lineage>
        <taxon>unclassified sequences</taxon>
        <taxon>metagenomes</taxon>
        <taxon>ecological metagenomes</taxon>
    </lineage>
</organism>
<dbReference type="Pfam" id="PF01132">
    <property type="entry name" value="EFP"/>
    <property type="match status" value="1"/>
</dbReference>
<dbReference type="InterPro" id="IPR012340">
    <property type="entry name" value="NA-bd_OB-fold"/>
</dbReference>
<dbReference type="HAMAP" id="MF_00141">
    <property type="entry name" value="EF_P"/>
    <property type="match status" value="1"/>
</dbReference>
<dbReference type="SMART" id="SM01185">
    <property type="entry name" value="EFP"/>
    <property type="match status" value="1"/>
</dbReference>
<dbReference type="Gene3D" id="2.30.30.30">
    <property type="match status" value="1"/>
</dbReference>
<dbReference type="PROSITE" id="PS01275">
    <property type="entry name" value="EFP"/>
    <property type="match status" value="1"/>
</dbReference>
<keyword evidence="4" id="KW-0963">Cytoplasm</keyword>
<evidence type="ECO:0000259" key="7">
    <source>
        <dbReference type="SMART" id="SM00841"/>
    </source>
</evidence>
<dbReference type="InterPro" id="IPR001059">
    <property type="entry name" value="Transl_elong_P/YeiP_cen"/>
</dbReference>
<evidence type="ECO:0000256" key="6">
    <source>
        <dbReference type="ARBA" id="ARBA00022917"/>
    </source>
</evidence>
<evidence type="ECO:0000256" key="3">
    <source>
        <dbReference type="ARBA" id="ARBA00009479"/>
    </source>
</evidence>
<dbReference type="FunFam" id="2.40.50.140:FF:000009">
    <property type="entry name" value="Elongation factor P"/>
    <property type="match status" value="1"/>
</dbReference>
<dbReference type="NCBIfam" id="NF001810">
    <property type="entry name" value="PRK00529.1"/>
    <property type="match status" value="1"/>
</dbReference>
<feature type="domain" description="Translation elongation factor P/YeiP central" evidence="8">
    <location>
        <begin position="67"/>
        <end position="120"/>
    </location>
</feature>
<evidence type="ECO:0000256" key="1">
    <source>
        <dbReference type="ARBA" id="ARBA00004496"/>
    </source>
</evidence>
<evidence type="ECO:0000256" key="2">
    <source>
        <dbReference type="ARBA" id="ARBA00004815"/>
    </source>
</evidence>
<sequence>VYETSDIRKGLRIEMDGEPFIVIEFQFVKPGKGTAFTRTKVRNLINGAVIDRTFKSGEKLKPADTEERPMQYLYSDGNYHFLDSSNYEQVSLENTIVGENANYLTENMNVEVSYYKGRPIGLSLPNFVVLEVTETAPGEKGNTVTGALKPAVVTTGYSLNVPLFINEGDHLKVDTRTGEYVERVKSQN</sequence>
<feature type="domain" description="Elongation factor P C-terminal" evidence="7">
    <location>
        <begin position="128"/>
        <end position="183"/>
    </location>
</feature>
<protein>
    <recommendedName>
        <fullName evidence="10">Elongation factor P</fullName>
    </recommendedName>
</protein>
<dbReference type="GO" id="GO:0043043">
    <property type="term" value="P:peptide biosynthetic process"/>
    <property type="evidence" value="ECO:0007669"/>
    <property type="project" value="InterPro"/>
</dbReference>
<comment type="similarity">
    <text evidence="3">Belongs to the elongation factor P family.</text>
</comment>
<feature type="non-terminal residue" evidence="9">
    <location>
        <position position="1"/>
    </location>
</feature>
<dbReference type="SUPFAM" id="SSF50104">
    <property type="entry name" value="Translation proteins SH3-like domain"/>
    <property type="match status" value="1"/>
</dbReference>
<accession>A0A381YZG9</accession>
<evidence type="ECO:0008006" key="10">
    <source>
        <dbReference type="Google" id="ProtNLM"/>
    </source>
</evidence>
<dbReference type="Pfam" id="PF08207">
    <property type="entry name" value="EFP_N"/>
    <property type="match status" value="1"/>
</dbReference>
<dbReference type="InterPro" id="IPR008991">
    <property type="entry name" value="Translation_prot_SH3-like_sf"/>
</dbReference>
<keyword evidence="5" id="KW-0251">Elongation factor</keyword>
<dbReference type="GO" id="GO:0005829">
    <property type="term" value="C:cytosol"/>
    <property type="evidence" value="ECO:0007669"/>
    <property type="project" value="UniProtKB-ARBA"/>
</dbReference>
<dbReference type="GO" id="GO:0003746">
    <property type="term" value="F:translation elongation factor activity"/>
    <property type="evidence" value="ECO:0007669"/>
    <property type="project" value="UniProtKB-KW"/>
</dbReference>
<dbReference type="CDD" id="cd04470">
    <property type="entry name" value="S1_EF-P_repeat_1"/>
    <property type="match status" value="1"/>
</dbReference>
<dbReference type="InterPro" id="IPR013852">
    <property type="entry name" value="Transl_elong_P/YeiP_CS"/>
</dbReference>
<evidence type="ECO:0000259" key="8">
    <source>
        <dbReference type="SMART" id="SM01185"/>
    </source>
</evidence>
<dbReference type="InterPro" id="IPR020599">
    <property type="entry name" value="Transl_elong_fac_P/YeiP"/>
</dbReference>